<dbReference type="SUPFAM" id="SSF56935">
    <property type="entry name" value="Porins"/>
    <property type="match status" value="1"/>
</dbReference>
<evidence type="ECO:0000256" key="3">
    <source>
        <dbReference type="ARBA" id="ARBA00023237"/>
    </source>
</evidence>
<evidence type="ECO:0000259" key="7">
    <source>
        <dbReference type="Pfam" id="PF07715"/>
    </source>
</evidence>
<name>A0A840D345_9BACE</name>
<feature type="domain" description="TonB-dependent receptor-like beta-barrel" evidence="6">
    <location>
        <begin position="520"/>
        <end position="1006"/>
    </location>
</feature>
<dbReference type="SUPFAM" id="SSF49464">
    <property type="entry name" value="Carboxypeptidase regulatory domain-like"/>
    <property type="match status" value="1"/>
</dbReference>
<evidence type="ECO:0000256" key="1">
    <source>
        <dbReference type="ARBA" id="ARBA00004442"/>
    </source>
</evidence>
<dbReference type="InterPro" id="IPR012910">
    <property type="entry name" value="Plug_dom"/>
</dbReference>
<keyword evidence="3" id="KW-0998">Cell outer membrane</keyword>
<sequence length="1078" mass="121150">MKRSNKKMNLQSGLLFLLGMLLLSAVCYASDNQETVNYPAEALELRLNRIAKTHNVEIAFDGKNMKTVSVPATTKRNSVDVDLSNSLSNTNYSYKKISAESYSVYQDDNKNKKSTGKGAITGTVLDSHGFPIPGASVLVAGTTNGVATNLKGEFTLKDVPNHPLTVEVRCISYVTMRISDVKIRSGQTTPLDVVLQDDTEQLAEVVVTATYNKASANGLYAKQKAMVAMSDGVSADLIKKTADNNVAQVLKRVSGVTVENGKYVTVRGLGERYNNVQLNGSSLPSTEPNRRNFSFDIIPTALIDNVTISKTFTPDMPGEFTGGLVEVNTLSIPEERLIQFSIGTGFNTNSTGKTFKSTKRLNGDYFLGNKREWYGTIYQPEVTENMFGKEITNYSQLSPDQQQILNSMNAKVPNRWGFRKYNGAPTQNYALTVGLPFNLGDDNKLGVIASLTYRHEETTDDLQKAFYINNADSLVTGNRYAFVTAIGAVANVGWERPGHKVTWRNMFNNRFTHTNTERVVYNDDAVIHNRMEQYSNPLTNRLWQTQLTGDHQLPLNLKFTWTADYSKLTRTTPDDRLAYGDVMSGANSGNDSYLINWQYPTKTALKEGFQMYSKLEEDKKNIGGNLEYPFVIEGNQQTIKAGYLGTFRKGKFNQDYIQTLRTDNEYLPYVEGSSLEQTFAPELYADGKLYLRAAGRIKNYYDGTQDIHSTYLMGEFTFFKKLHLTTGVRMEAGHMKVVSSYNDKVKQEIVDTLLVNKKTDWLPAATAVYNITDKLNFRAAYSKTLARPDFRELAVTEYYNVDDRIDIINLGNLKQTYIDNMDVRLEWYPQPGEVISISGFYKKFKDPIELISLKRGNDGANYDMYSFNLEKASTLGLEFNLRKSFGFLAPKTFLDDLYLTANATILKGDITYDIEKLINMVVGSTGSTEKGDNERNRPLQGLVPYAINAGLSYSGKRFGAAVNYGTTGRKLVQAGMYEKYDEYEAPRHILDLQLSAKFLKERLEVKANASDLLNSVYRVYRNCSREIKGSGGNTEENTEPDKTYTDRTGIGMNYDEGDWIVNQYKRGTTYSFSVSYRF</sequence>
<dbReference type="InterPro" id="IPR037066">
    <property type="entry name" value="Plug_dom_sf"/>
</dbReference>
<keyword evidence="5" id="KW-0732">Signal</keyword>
<accession>A0A840D345</accession>
<dbReference type="InterPro" id="IPR036942">
    <property type="entry name" value="Beta-barrel_TonB_sf"/>
</dbReference>
<dbReference type="InterPro" id="IPR008969">
    <property type="entry name" value="CarboxyPept-like_regulatory"/>
</dbReference>
<reference evidence="8" key="1">
    <citation type="submission" date="2020-08" db="EMBL/GenBank/DDBJ databases">
        <title>Genomic Encyclopedia of Type Strains, Phase IV (KMG-IV): sequencing the most valuable type-strain genomes for metagenomic binning, comparative biology and taxonomic classification.</title>
        <authorList>
            <person name="Goeker M."/>
        </authorList>
    </citation>
    <scope>NUCLEOTIDE SEQUENCE [LARGE SCALE GENOMIC DNA]</scope>
    <source>
        <strain evidence="8">DSM 105720</strain>
    </source>
</reference>
<dbReference type="Proteomes" id="UP000560658">
    <property type="component" value="Unassembled WGS sequence"/>
</dbReference>
<evidence type="ECO:0000256" key="5">
    <source>
        <dbReference type="SAM" id="SignalP"/>
    </source>
</evidence>
<dbReference type="EMBL" id="JACIER010000015">
    <property type="protein sequence ID" value="MBB4045451.1"/>
    <property type="molecule type" value="Genomic_DNA"/>
</dbReference>
<keyword evidence="8" id="KW-0675">Receptor</keyword>
<feature type="domain" description="TonB-dependent receptor plug" evidence="7">
    <location>
        <begin position="231"/>
        <end position="310"/>
    </location>
</feature>
<dbReference type="InterPro" id="IPR000531">
    <property type="entry name" value="Beta-barrel_TonB"/>
</dbReference>
<dbReference type="RefSeq" id="WP_183209209.1">
    <property type="nucleotide sequence ID" value="NZ_JACIER010000015.1"/>
</dbReference>
<evidence type="ECO:0000256" key="2">
    <source>
        <dbReference type="ARBA" id="ARBA00023136"/>
    </source>
</evidence>
<dbReference type="Gene3D" id="2.60.40.1120">
    <property type="entry name" value="Carboxypeptidase-like, regulatory domain"/>
    <property type="match status" value="1"/>
</dbReference>
<evidence type="ECO:0000259" key="6">
    <source>
        <dbReference type="Pfam" id="PF00593"/>
    </source>
</evidence>
<dbReference type="GO" id="GO:0009279">
    <property type="term" value="C:cell outer membrane"/>
    <property type="evidence" value="ECO:0007669"/>
    <property type="project" value="UniProtKB-SubCell"/>
</dbReference>
<dbReference type="Pfam" id="PF13715">
    <property type="entry name" value="CarbopepD_reg_2"/>
    <property type="match status" value="1"/>
</dbReference>
<gene>
    <name evidence="8" type="ORF">GGR06_003265</name>
</gene>
<protein>
    <submittedName>
        <fullName evidence="8">TonB-dependent receptor</fullName>
    </submittedName>
</protein>
<dbReference type="Gene3D" id="2.40.170.20">
    <property type="entry name" value="TonB-dependent receptor, beta-barrel domain"/>
    <property type="match status" value="1"/>
</dbReference>
<keyword evidence="4" id="KW-0798">TonB box</keyword>
<keyword evidence="9" id="KW-1185">Reference proteome</keyword>
<evidence type="ECO:0000313" key="8">
    <source>
        <dbReference type="EMBL" id="MBB4045451.1"/>
    </source>
</evidence>
<dbReference type="Gene3D" id="2.170.130.10">
    <property type="entry name" value="TonB-dependent receptor, plug domain"/>
    <property type="match status" value="1"/>
</dbReference>
<dbReference type="Pfam" id="PF00593">
    <property type="entry name" value="TonB_dep_Rec_b-barrel"/>
    <property type="match status" value="1"/>
</dbReference>
<feature type="signal peptide" evidence="5">
    <location>
        <begin position="1"/>
        <end position="29"/>
    </location>
</feature>
<evidence type="ECO:0000256" key="4">
    <source>
        <dbReference type="RuleBase" id="RU003357"/>
    </source>
</evidence>
<evidence type="ECO:0000313" key="9">
    <source>
        <dbReference type="Proteomes" id="UP000560658"/>
    </source>
</evidence>
<dbReference type="AlphaFoldDB" id="A0A840D345"/>
<comment type="caution">
    <text evidence="8">The sequence shown here is derived from an EMBL/GenBank/DDBJ whole genome shotgun (WGS) entry which is preliminary data.</text>
</comment>
<dbReference type="PANTHER" id="PTHR40980:SF5">
    <property type="entry name" value="TONB-DEPENDENT RECEPTOR"/>
    <property type="match status" value="1"/>
</dbReference>
<dbReference type="Gene3D" id="3.55.50.30">
    <property type="match status" value="1"/>
</dbReference>
<comment type="similarity">
    <text evidence="4">Belongs to the TonB-dependent receptor family.</text>
</comment>
<feature type="chain" id="PRO_5032590797" evidence="5">
    <location>
        <begin position="30"/>
        <end position="1078"/>
    </location>
</feature>
<proteinExistence type="inferred from homology"/>
<keyword evidence="2 4" id="KW-0472">Membrane</keyword>
<comment type="subcellular location">
    <subcellularLocation>
        <location evidence="1 4">Cell outer membrane</location>
    </subcellularLocation>
</comment>
<dbReference type="PANTHER" id="PTHR40980">
    <property type="entry name" value="PLUG DOMAIN-CONTAINING PROTEIN"/>
    <property type="match status" value="1"/>
</dbReference>
<organism evidence="8 9">
    <name type="scientific">Bacteroides reticulotermitis</name>
    <dbReference type="NCBI Taxonomy" id="1133319"/>
    <lineage>
        <taxon>Bacteria</taxon>
        <taxon>Pseudomonadati</taxon>
        <taxon>Bacteroidota</taxon>
        <taxon>Bacteroidia</taxon>
        <taxon>Bacteroidales</taxon>
        <taxon>Bacteroidaceae</taxon>
        <taxon>Bacteroides</taxon>
    </lineage>
</organism>
<dbReference type="Pfam" id="PF07715">
    <property type="entry name" value="Plug"/>
    <property type="match status" value="1"/>
</dbReference>